<reference evidence="3" key="1">
    <citation type="submission" date="2017-09" db="EMBL/GenBank/DDBJ databases">
        <title>Depth-based differentiation of microbial function through sediment-hosted aquifers and enrichment of novel symbionts in the deep terrestrial subsurface.</title>
        <authorList>
            <person name="Probst A.J."/>
            <person name="Ladd B."/>
            <person name="Jarett J.K."/>
            <person name="Geller-Mcgrath D.E."/>
            <person name="Sieber C.M.K."/>
            <person name="Emerson J.B."/>
            <person name="Anantharaman K."/>
            <person name="Thomas B.C."/>
            <person name="Malmstrom R."/>
            <person name="Stieglmeier M."/>
            <person name="Klingl A."/>
            <person name="Woyke T."/>
            <person name="Ryan C.M."/>
            <person name="Banfield J.F."/>
        </authorList>
    </citation>
    <scope>NUCLEOTIDE SEQUENCE [LARGE SCALE GENOMIC DNA]</scope>
</reference>
<keyword evidence="1" id="KW-1133">Transmembrane helix</keyword>
<accession>A0A2M7Z5Z5</accession>
<proteinExistence type="predicted"/>
<evidence type="ECO:0000256" key="1">
    <source>
        <dbReference type="SAM" id="Phobius"/>
    </source>
</evidence>
<feature type="transmembrane region" description="Helical" evidence="1">
    <location>
        <begin position="7"/>
        <end position="26"/>
    </location>
</feature>
<keyword evidence="1" id="KW-0472">Membrane</keyword>
<evidence type="ECO:0000313" key="3">
    <source>
        <dbReference type="Proteomes" id="UP000230843"/>
    </source>
</evidence>
<sequence>MKYKKEQYLISTLRILLGSIFLWAFVDKVFGLGFSTAAENSWLSGVSPTAGFLKFGTQGLFVEIFHWMAGSILVDILFMVGLLCIGLALIFGVGMKIASYSGTLLLTLMWLAIIPPEHHPIIDEHIIYALLLILLSTTNSGEVLGMGKWWSKTKCVKKYAWLK</sequence>
<dbReference type="EMBL" id="PFVJ01000077">
    <property type="protein sequence ID" value="PJA89566.1"/>
    <property type="molecule type" value="Genomic_DNA"/>
</dbReference>
<dbReference type="AlphaFoldDB" id="A0A2M7Z5Z5"/>
<keyword evidence="1" id="KW-0812">Transmembrane</keyword>
<name>A0A2M7Z5Z5_9BACT</name>
<gene>
    <name evidence="2" type="ORF">CO137_03595</name>
</gene>
<evidence type="ECO:0000313" key="2">
    <source>
        <dbReference type="EMBL" id="PJA89566.1"/>
    </source>
</evidence>
<feature type="transmembrane region" description="Helical" evidence="1">
    <location>
        <begin position="126"/>
        <end position="144"/>
    </location>
</feature>
<evidence type="ECO:0008006" key="4">
    <source>
        <dbReference type="Google" id="ProtNLM"/>
    </source>
</evidence>
<comment type="caution">
    <text evidence="2">The sequence shown here is derived from an EMBL/GenBank/DDBJ whole genome shotgun (WGS) entry which is preliminary data.</text>
</comment>
<organism evidence="2 3">
    <name type="scientific">Candidatus Magasanikbacteria bacterium CG_4_9_14_3_um_filter_32_9</name>
    <dbReference type="NCBI Taxonomy" id="1974644"/>
    <lineage>
        <taxon>Bacteria</taxon>
        <taxon>Candidatus Magasanikiibacteriota</taxon>
    </lineage>
</organism>
<dbReference type="Proteomes" id="UP000230843">
    <property type="component" value="Unassembled WGS sequence"/>
</dbReference>
<protein>
    <recommendedName>
        <fullName evidence="4">DoxX family protein</fullName>
    </recommendedName>
</protein>
<feature type="transmembrane region" description="Helical" evidence="1">
    <location>
        <begin position="64"/>
        <end position="90"/>
    </location>
</feature>
<feature type="transmembrane region" description="Helical" evidence="1">
    <location>
        <begin position="97"/>
        <end position="114"/>
    </location>
</feature>